<protein>
    <submittedName>
        <fullName evidence="1">Uncharacterized protein</fullName>
    </submittedName>
</protein>
<organism evidence="1 2">
    <name type="scientific">Rhizophagus clarus</name>
    <dbReference type="NCBI Taxonomy" id="94130"/>
    <lineage>
        <taxon>Eukaryota</taxon>
        <taxon>Fungi</taxon>
        <taxon>Fungi incertae sedis</taxon>
        <taxon>Mucoromycota</taxon>
        <taxon>Glomeromycotina</taxon>
        <taxon>Glomeromycetes</taxon>
        <taxon>Glomerales</taxon>
        <taxon>Glomeraceae</taxon>
        <taxon>Rhizophagus</taxon>
    </lineage>
</organism>
<keyword evidence="2" id="KW-1185">Reference proteome</keyword>
<sequence length="67" mass="7684">MQMSLCTPNIVNYFVFTSNYYIVILLTVESYDGFKAFKADILRENLDGHYVLKNIADYEVTYSGASI</sequence>
<dbReference type="EMBL" id="BEXD01003859">
    <property type="protein sequence ID" value="GBC02927.1"/>
    <property type="molecule type" value="Genomic_DNA"/>
</dbReference>
<gene>
    <name evidence="1" type="ORF">RclHR1_00490013</name>
</gene>
<reference evidence="1 2" key="1">
    <citation type="submission" date="2017-11" db="EMBL/GenBank/DDBJ databases">
        <title>The genome of Rhizophagus clarus HR1 reveals common genetic basis of auxotrophy among arbuscular mycorrhizal fungi.</title>
        <authorList>
            <person name="Kobayashi Y."/>
        </authorList>
    </citation>
    <scope>NUCLEOTIDE SEQUENCE [LARGE SCALE GENOMIC DNA]</scope>
    <source>
        <strain evidence="1 2">HR1</strain>
    </source>
</reference>
<dbReference type="AlphaFoldDB" id="A0A2Z6SCY7"/>
<accession>A0A2Z6SCY7</accession>
<dbReference type="Proteomes" id="UP000247702">
    <property type="component" value="Unassembled WGS sequence"/>
</dbReference>
<comment type="caution">
    <text evidence="1">The sequence shown here is derived from an EMBL/GenBank/DDBJ whole genome shotgun (WGS) entry which is preliminary data.</text>
</comment>
<proteinExistence type="predicted"/>
<evidence type="ECO:0000313" key="1">
    <source>
        <dbReference type="EMBL" id="GBC02927.1"/>
    </source>
</evidence>
<name>A0A2Z6SCY7_9GLOM</name>
<evidence type="ECO:0000313" key="2">
    <source>
        <dbReference type="Proteomes" id="UP000247702"/>
    </source>
</evidence>